<evidence type="ECO:0000256" key="4">
    <source>
        <dbReference type="ARBA" id="ARBA00023136"/>
    </source>
</evidence>
<protein>
    <recommendedName>
        <fullName evidence="9">Mid2 domain-containing protein</fullName>
    </recommendedName>
</protein>
<dbReference type="InterPro" id="IPR051694">
    <property type="entry name" value="Immunoregulatory_rcpt-like"/>
</dbReference>
<gene>
    <name evidence="7" type="ORF">BDV38DRAFT_287327</name>
</gene>
<evidence type="ECO:0000313" key="7">
    <source>
        <dbReference type="EMBL" id="KAE8132852.1"/>
    </source>
</evidence>
<dbReference type="RefSeq" id="XP_031908915.1">
    <property type="nucleotide sequence ID" value="XM_032060836.1"/>
</dbReference>
<dbReference type="PANTHER" id="PTHR15549">
    <property type="entry name" value="PAIRED IMMUNOGLOBULIN-LIKE TYPE 2 RECEPTOR"/>
    <property type="match status" value="1"/>
</dbReference>
<organism evidence="7 8">
    <name type="scientific">Aspergillus pseudotamarii</name>
    <dbReference type="NCBI Taxonomy" id="132259"/>
    <lineage>
        <taxon>Eukaryota</taxon>
        <taxon>Fungi</taxon>
        <taxon>Dikarya</taxon>
        <taxon>Ascomycota</taxon>
        <taxon>Pezizomycotina</taxon>
        <taxon>Eurotiomycetes</taxon>
        <taxon>Eurotiomycetidae</taxon>
        <taxon>Eurotiales</taxon>
        <taxon>Aspergillaceae</taxon>
        <taxon>Aspergillus</taxon>
        <taxon>Aspergillus subgen. Circumdati</taxon>
    </lineage>
</organism>
<sequence>MTPSPKIMSKHDSSRRTGLPPPHAHLHQLAQSRSSNPVLNPATAIRTKDGHRRKFLDFCDQIDTKPVLLDDMAMRAGLHRRQIIETSIFTRTGTETGPITVVVTQTSTGPDPQPTTITTTSDATETYRTSKYTEAPTITTSETQPATPGTTATASEMSGAQDTSSGLSTGAKVGIGVAVPLVVILIVALLWFLHRRRMRNKPLARGSEVAECQPSVGPAPGCHSRAGGMPSEIDGNPIYESGGRAIENPLGPVYELSGQPIGLPDGLAVLPSSSERTGRKLGTRY</sequence>
<evidence type="ECO:0000256" key="5">
    <source>
        <dbReference type="SAM" id="MobiDB-lite"/>
    </source>
</evidence>
<dbReference type="GO" id="GO:0016020">
    <property type="term" value="C:membrane"/>
    <property type="evidence" value="ECO:0007669"/>
    <property type="project" value="UniProtKB-SubCell"/>
</dbReference>
<keyword evidence="8" id="KW-1185">Reference proteome</keyword>
<feature type="region of interest" description="Disordered" evidence="5">
    <location>
        <begin position="136"/>
        <end position="163"/>
    </location>
</feature>
<evidence type="ECO:0000313" key="8">
    <source>
        <dbReference type="Proteomes" id="UP000325672"/>
    </source>
</evidence>
<evidence type="ECO:0000256" key="6">
    <source>
        <dbReference type="SAM" id="Phobius"/>
    </source>
</evidence>
<keyword evidence="2 6" id="KW-0812">Transmembrane</keyword>
<keyword evidence="4 6" id="KW-0472">Membrane</keyword>
<dbReference type="GeneID" id="43645046"/>
<feature type="transmembrane region" description="Helical" evidence="6">
    <location>
        <begin position="173"/>
        <end position="193"/>
    </location>
</feature>
<proteinExistence type="predicted"/>
<reference evidence="7 8" key="1">
    <citation type="submission" date="2019-04" db="EMBL/GenBank/DDBJ databases">
        <title>Friends and foes A comparative genomics study of 23 Aspergillus species from section Flavi.</title>
        <authorList>
            <consortium name="DOE Joint Genome Institute"/>
            <person name="Kjaerbolling I."/>
            <person name="Vesth T."/>
            <person name="Frisvad J.C."/>
            <person name="Nybo J.L."/>
            <person name="Theobald S."/>
            <person name="Kildgaard S."/>
            <person name="Isbrandt T."/>
            <person name="Kuo A."/>
            <person name="Sato A."/>
            <person name="Lyhne E.K."/>
            <person name="Kogle M.E."/>
            <person name="Wiebenga A."/>
            <person name="Kun R.S."/>
            <person name="Lubbers R.J."/>
            <person name="Makela M.R."/>
            <person name="Barry K."/>
            <person name="Chovatia M."/>
            <person name="Clum A."/>
            <person name="Daum C."/>
            <person name="Haridas S."/>
            <person name="He G."/>
            <person name="LaButti K."/>
            <person name="Lipzen A."/>
            <person name="Mondo S."/>
            <person name="Riley R."/>
            <person name="Salamov A."/>
            <person name="Simmons B.A."/>
            <person name="Magnuson J.K."/>
            <person name="Henrissat B."/>
            <person name="Mortensen U.H."/>
            <person name="Larsen T.O."/>
            <person name="Devries R.P."/>
            <person name="Grigoriev I.V."/>
            <person name="Machida M."/>
            <person name="Baker S.E."/>
            <person name="Andersen M.R."/>
        </authorList>
    </citation>
    <scope>NUCLEOTIDE SEQUENCE [LARGE SCALE GENOMIC DNA]</scope>
    <source>
        <strain evidence="7 8">CBS 117625</strain>
    </source>
</reference>
<feature type="region of interest" description="Disordered" evidence="5">
    <location>
        <begin position="1"/>
        <end position="22"/>
    </location>
</feature>
<dbReference type="Proteomes" id="UP000325672">
    <property type="component" value="Unassembled WGS sequence"/>
</dbReference>
<evidence type="ECO:0000256" key="2">
    <source>
        <dbReference type="ARBA" id="ARBA00022692"/>
    </source>
</evidence>
<dbReference type="AlphaFoldDB" id="A0A5N6SDW3"/>
<keyword evidence="3 6" id="KW-1133">Transmembrane helix</keyword>
<dbReference type="OrthoDB" id="4476058at2759"/>
<evidence type="ECO:0000256" key="1">
    <source>
        <dbReference type="ARBA" id="ARBA00004167"/>
    </source>
</evidence>
<evidence type="ECO:0000256" key="3">
    <source>
        <dbReference type="ARBA" id="ARBA00022989"/>
    </source>
</evidence>
<accession>A0A5N6SDW3</accession>
<comment type="subcellular location">
    <subcellularLocation>
        <location evidence="1">Membrane</location>
        <topology evidence="1">Single-pass membrane protein</topology>
    </subcellularLocation>
</comment>
<dbReference type="EMBL" id="ML743625">
    <property type="protein sequence ID" value="KAE8132852.1"/>
    <property type="molecule type" value="Genomic_DNA"/>
</dbReference>
<dbReference type="GO" id="GO:0071944">
    <property type="term" value="C:cell periphery"/>
    <property type="evidence" value="ECO:0007669"/>
    <property type="project" value="UniProtKB-ARBA"/>
</dbReference>
<evidence type="ECO:0008006" key="9">
    <source>
        <dbReference type="Google" id="ProtNLM"/>
    </source>
</evidence>
<name>A0A5N6SDW3_ASPPS</name>
<feature type="compositionally biased region" description="Low complexity" evidence="5">
    <location>
        <begin position="143"/>
        <end position="154"/>
    </location>
</feature>